<accession>A0ABQ8WVA8</accession>
<evidence type="ECO:0000313" key="1">
    <source>
        <dbReference type="EMBL" id="KAJ5282974.1"/>
    </source>
</evidence>
<organism evidence="1 2">
    <name type="scientific">Penicillium chrysogenum</name>
    <name type="common">Penicillium notatum</name>
    <dbReference type="NCBI Taxonomy" id="5076"/>
    <lineage>
        <taxon>Eukaryota</taxon>
        <taxon>Fungi</taxon>
        <taxon>Dikarya</taxon>
        <taxon>Ascomycota</taxon>
        <taxon>Pezizomycotina</taxon>
        <taxon>Eurotiomycetes</taxon>
        <taxon>Eurotiomycetidae</taxon>
        <taxon>Eurotiales</taxon>
        <taxon>Aspergillaceae</taxon>
        <taxon>Penicillium</taxon>
        <taxon>Penicillium chrysogenum species complex</taxon>
    </lineage>
</organism>
<keyword evidence="2" id="KW-1185">Reference proteome</keyword>
<proteinExistence type="predicted"/>
<name>A0ABQ8WVA8_PENCH</name>
<dbReference type="EMBL" id="JAPVEB010000001">
    <property type="protein sequence ID" value="KAJ5282974.1"/>
    <property type="molecule type" value="Genomic_DNA"/>
</dbReference>
<sequence length="10" mass="1147">MLCTAKRHST</sequence>
<gene>
    <name evidence="1" type="ORF">N7505_000954</name>
</gene>
<protein>
    <submittedName>
        <fullName evidence="1">Uncharacterized protein</fullName>
    </submittedName>
</protein>
<comment type="caution">
    <text evidence="1">The sequence shown here is derived from an EMBL/GenBank/DDBJ whole genome shotgun (WGS) entry which is preliminary data.</text>
</comment>
<dbReference type="Proteomes" id="UP001220256">
    <property type="component" value="Unassembled WGS sequence"/>
</dbReference>
<reference evidence="1 2" key="1">
    <citation type="journal article" date="2023" name="IMA Fungus">
        <title>Comparative genomic study of the Penicillium genus elucidates a diverse pangenome and 15 lateral gene transfer events.</title>
        <authorList>
            <person name="Petersen C."/>
            <person name="Sorensen T."/>
            <person name="Nielsen M.R."/>
            <person name="Sondergaard T.E."/>
            <person name="Sorensen J.L."/>
            <person name="Fitzpatrick D.A."/>
            <person name="Frisvad J.C."/>
            <person name="Nielsen K.L."/>
        </authorList>
    </citation>
    <scope>NUCLEOTIDE SEQUENCE [LARGE SCALE GENOMIC DNA]</scope>
    <source>
        <strain evidence="1 2">IBT 3361</strain>
    </source>
</reference>
<evidence type="ECO:0000313" key="2">
    <source>
        <dbReference type="Proteomes" id="UP001220256"/>
    </source>
</evidence>